<reference evidence="1" key="1">
    <citation type="submission" date="2022-07" db="EMBL/GenBank/DDBJ databases">
        <authorList>
            <person name="Trinca V."/>
            <person name="Uliana J.V.C."/>
            <person name="Torres T.T."/>
            <person name="Ward R.J."/>
            <person name="Monesi N."/>
        </authorList>
    </citation>
    <scope>NUCLEOTIDE SEQUENCE</scope>
    <source>
        <strain evidence="1">HSMRA1968</strain>
        <tissue evidence="1">Whole embryos</tissue>
    </source>
</reference>
<dbReference type="Proteomes" id="UP001151699">
    <property type="component" value="Unassembled WGS sequence"/>
</dbReference>
<proteinExistence type="predicted"/>
<protein>
    <submittedName>
        <fullName evidence="1">Uncharacterized protein</fullName>
    </submittedName>
</protein>
<name>A0A9Q0MKN5_9DIPT</name>
<dbReference type="EMBL" id="WJQU01005900">
    <property type="protein sequence ID" value="KAJ6604940.1"/>
    <property type="molecule type" value="Genomic_DNA"/>
</dbReference>
<dbReference type="AlphaFoldDB" id="A0A9Q0MKN5"/>
<organism evidence="1 2">
    <name type="scientific">Pseudolycoriella hygida</name>
    <dbReference type="NCBI Taxonomy" id="35572"/>
    <lineage>
        <taxon>Eukaryota</taxon>
        <taxon>Metazoa</taxon>
        <taxon>Ecdysozoa</taxon>
        <taxon>Arthropoda</taxon>
        <taxon>Hexapoda</taxon>
        <taxon>Insecta</taxon>
        <taxon>Pterygota</taxon>
        <taxon>Neoptera</taxon>
        <taxon>Endopterygota</taxon>
        <taxon>Diptera</taxon>
        <taxon>Nematocera</taxon>
        <taxon>Sciaroidea</taxon>
        <taxon>Sciaridae</taxon>
        <taxon>Pseudolycoriella</taxon>
    </lineage>
</organism>
<evidence type="ECO:0000313" key="1">
    <source>
        <dbReference type="EMBL" id="KAJ6604940.1"/>
    </source>
</evidence>
<feature type="non-terminal residue" evidence="1">
    <location>
        <position position="1"/>
    </location>
</feature>
<accession>A0A9Q0MKN5</accession>
<comment type="caution">
    <text evidence="1">The sequence shown here is derived from an EMBL/GenBank/DDBJ whole genome shotgun (WGS) entry which is preliminary data.</text>
</comment>
<keyword evidence="2" id="KW-1185">Reference proteome</keyword>
<evidence type="ECO:0000313" key="2">
    <source>
        <dbReference type="Proteomes" id="UP001151699"/>
    </source>
</evidence>
<sequence length="62" mass="7199">MAFHFSEQNTESYASGIDNNQESAWINLSDFYPINFSYNNDIYLFDGLRNEFNISTNDSTNT</sequence>
<gene>
    <name evidence="1" type="ORF">Bhyg_16316</name>
</gene>